<dbReference type="EMBL" id="CAJPWZ010001457">
    <property type="protein sequence ID" value="CAG2215845.1"/>
    <property type="molecule type" value="Genomic_DNA"/>
</dbReference>
<gene>
    <name evidence="1" type="ORF">MEDL_29619</name>
</gene>
<keyword evidence="2" id="KW-1185">Reference proteome</keyword>
<proteinExistence type="predicted"/>
<evidence type="ECO:0000313" key="2">
    <source>
        <dbReference type="Proteomes" id="UP000683360"/>
    </source>
</evidence>
<organism evidence="1 2">
    <name type="scientific">Mytilus edulis</name>
    <name type="common">Blue mussel</name>
    <dbReference type="NCBI Taxonomy" id="6550"/>
    <lineage>
        <taxon>Eukaryota</taxon>
        <taxon>Metazoa</taxon>
        <taxon>Spiralia</taxon>
        <taxon>Lophotrochozoa</taxon>
        <taxon>Mollusca</taxon>
        <taxon>Bivalvia</taxon>
        <taxon>Autobranchia</taxon>
        <taxon>Pteriomorphia</taxon>
        <taxon>Mytilida</taxon>
        <taxon>Mytiloidea</taxon>
        <taxon>Mytilidae</taxon>
        <taxon>Mytilinae</taxon>
        <taxon>Mytilus</taxon>
    </lineage>
</organism>
<accession>A0A8S3S988</accession>
<evidence type="ECO:0000313" key="1">
    <source>
        <dbReference type="EMBL" id="CAG2215845.1"/>
    </source>
</evidence>
<dbReference type="OrthoDB" id="6198281at2759"/>
<protein>
    <submittedName>
        <fullName evidence="1">Uncharacterized protein</fullName>
    </submittedName>
</protein>
<name>A0A8S3S988_MYTED</name>
<comment type="caution">
    <text evidence="1">The sequence shown here is derived from an EMBL/GenBank/DDBJ whole genome shotgun (WGS) entry which is preliminary data.</text>
</comment>
<reference evidence="1" key="1">
    <citation type="submission" date="2021-03" db="EMBL/GenBank/DDBJ databases">
        <authorList>
            <person name="Bekaert M."/>
        </authorList>
    </citation>
    <scope>NUCLEOTIDE SEQUENCE</scope>
</reference>
<dbReference type="Proteomes" id="UP000683360">
    <property type="component" value="Unassembled WGS sequence"/>
</dbReference>
<dbReference type="AlphaFoldDB" id="A0A8S3S988"/>
<sequence length="292" mass="33875">MSVETKESLKFYKYLCQKIGSEEVVRIRRLAMTINDIGQRIKTITSGSQGEGLDLKGSDLDIMIIDPCFKVFESYQDVEDNNLFFLRFNIDNKEKIITLLTNLYGQGINCFASSETLQDYQSQSNEFTEYLVNRNSRFVQQLMPTFCSIRSNGRADRVLRLLYNFLHSSRTVLCRVLFALQISIASMLVPEETQYSNTSGNKHHYFRYHLHDISSCRQSLQRLKHDHWTFSEGGSIVFEPESLNTMIFWGICYQLMGEKYLAKETFRVAAKQDKYNASSAASRLSSRTFIYM</sequence>